<evidence type="ECO:0000313" key="1">
    <source>
        <dbReference type="EMBL" id="SCL51649.1"/>
    </source>
</evidence>
<dbReference type="OrthoDB" id="5196091at2"/>
<protein>
    <submittedName>
        <fullName evidence="1">Uncharacterized protein</fullName>
    </submittedName>
</protein>
<evidence type="ECO:0000313" key="2">
    <source>
        <dbReference type="Proteomes" id="UP000198605"/>
    </source>
</evidence>
<reference evidence="2" key="1">
    <citation type="submission" date="2016-06" db="EMBL/GenBank/DDBJ databases">
        <authorList>
            <person name="Varghese N."/>
            <person name="Submissions Spin"/>
        </authorList>
    </citation>
    <scope>NUCLEOTIDE SEQUENCE [LARGE SCALE GENOMIC DNA]</scope>
    <source>
        <strain evidence="2">DSM 44151</strain>
    </source>
</reference>
<dbReference type="EMBL" id="FMIB01000002">
    <property type="protein sequence ID" value="SCL51649.1"/>
    <property type="molecule type" value="Genomic_DNA"/>
</dbReference>
<dbReference type="Proteomes" id="UP000198605">
    <property type="component" value="Unassembled WGS sequence"/>
</dbReference>
<gene>
    <name evidence="1" type="ORF">GA0070603_1239</name>
</gene>
<dbReference type="GeneID" id="43277907"/>
<organism evidence="1 2">
    <name type="scientific">Micromonospora chersina</name>
    <dbReference type="NCBI Taxonomy" id="47854"/>
    <lineage>
        <taxon>Bacteria</taxon>
        <taxon>Bacillati</taxon>
        <taxon>Actinomycetota</taxon>
        <taxon>Actinomycetes</taxon>
        <taxon>Micromonosporales</taxon>
        <taxon>Micromonosporaceae</taxon>
        <taxon>Micromonospora</taxon>
    </lineage>
</organism>
<dbReference type="AlphaFoldDB" id="A0A1C6UCR4"/>
<sequence length="141" mass="15947">MDIAECVTRSCTTGWLDWIHGELWLTPTGLLRRRLTLEESRSHGFGPTVTEPLGRADVAEFDLERLPAEHPTNKVILFAEVSHARLVRGVTAHGLRLRMRDGERHKLLWLTRDPAYRILGEALQAALGDRLHQAAGRLRKA</sequence>
<dbReference type="RefSeq" id="WP_091308467.1">
    <property type="nucleotide sequence ID" value="NZ_FMIB01000002.1"/>
</dbReference>
<keyword evidence="2" id="KW-1185">Reference proteome</keyword>
<accession>A0A1C6UCR4</accession>
<proteinExistence type="predicted"/>
<name>A0A1C6UCR4_9ACTN</name>